<dbReference type="InterPro" id="IPR000594">
    <property type="entry name" value="ThiF_NAD_FAD-bd"/>
</dbReference>
<sequence>MDTPIEYKQSDMTREAFNKKYPILKVIDKYDTLLEELFLIRNPRFKFSPDHTGEYEAFKKEHLLGASLENTGRWFYFPWNGRLVHYLDDSLHQELRTARNKNIITEAEQKRWYDFTIAVAGLSVGSHAALTIGMMGGARRIKLADPDEISGSNLNRMRYDFTKVGENKATTAARYLYQMNPYATIEIFKEGITDANMNAFLDGADLVVEEMDNLEMKISLRIEAKKRRLPVVMATDNGDNIIVDIERYDLNPDTKIFNGAAGDLTVEEFKKIAPPDMPKLATKIAGADRIVPRMMESLLLVGKTLYSWPQLGDAATLAGVAIAYTAKRIALGEPLKTGKLEVNLDTIFDPDYEQNRAEREAVRKKFLTIIGLE</sequence>
<dbReference type="Proteomes" id="UP000230638">
    <property type="component" value="Unassembled WGS sequence"/>
</dbReference>
<feature type="domain" description="THIF-type NAD/FAD binding fold" evidence="1">
    <location>
        <begin position="101"/>
        <end position="234"/>
    </location>
</feature>
<dbReference type="SUPFAM" id="SSF69572">
    <property type="entry name" value="Activating enzymes of the ubiquitin-like proteins"/>
    <property type="match status" value="1"/>
</dbReference>
<protein>
    <submittedName>
        <fullName evidence="2">Thiamine biosynthesis protein ThiF</fullName>
    </submittedName>
</protein>
<dbReference type="Pfam" id="PF00899">
    <property type="entry name" value="ThiF"/>
    <property type="match status" value="1"/>
</dbReference>
<accession>A0A2H0CVW4</accession>
<dbReference type="PANTHER" id="PTHR43267:SF3">
    <property type="entry name" value="THIF PROTEIN"/>
    <property type="match status" value="1"/>
</dbReference>
<dbReference type="InterPro" id="IPR045886">
    <property type="entry name" value="ThiF/MoeB/HesA"/>
</dbReference>
<dbReference type="GO" id="GO:0061504">
    <property type="term" value="P:cyclic threonylcarbamoyladenosine biosynthetic process"/>
    <property type="evidence" value="ECO:0007669"/>
    <property type="project" value="TreeGrafter"/>
</dbReference>
<dbReference type="AlphaFoldDB" id="A0A2H0CVW4"/>
<evidence type="ECO:0000259" key="1">
    <source>
        <dbReference type="Pfam" id="PF00899"/>
    </source>
</evidence>
<dbReference type="GO" id="GO:0008641">
    <property type="term" value="F:ubiquitin-like modifier activating enzyme activity"/>
    <property type="evidence" value="ECO:0007669"/>
    <property type="project" value="InterPro"/>
</dbReference>
<dbReference type="GO" id="GO:0061503">
    <property type="term" value="F:tRNA threonylcarbamoyladenosine dehydratase"/>
    <property type="evidence" value="ECO:0007669"/>
    <property type="project" value="TreeGrafter"/>
</dbReference>
<dbReference type="CDD" id="cd01483">
    <property type="entry name" value="E1_enzyme_family"/>
    <property type="match status" value="1"/>
</dbReference>
<evidence type="ECO:0000313" key="3">
    <source>
        <dbReference type="Proteomes" id="UP000230638"/>
    </source>
</evidence>
<dbReference type="Gene3D" id="3.40.50.720">
    <property type="entry name" value="NAD(P)-binding Rossmann-like Domain"/>
    <property type="match status" value="1"/>
</dbReference>
<name>A0A2H0CVW4_9BACT</name>
<comment type="caution">
    <text evidence="2">The sequence shown here is derived from an EMBL/GenBank/DDBJ whole genome shotgun (WGS) entry which is preliminary data.</text>
</comment>
<gene>
    <name evidence="2" type="ORF">COW88_00555</name>
</gene>
<organism evidence="2 3">
    <name type="scientific">Candidatus Lloydbacteria bacterium CG22_combo_CG10-13_8_21_14_all_47_15</name>
    <dbReference type="NCBI Taxonomy" id="1974635"/>
    <lineage>
        <taxon>Bacteria</taxon>
        <taxon>Candidatus Lloydiibacteriota</taxon>
    </lineage>
</organism>
<dbReference type="EMBL" id="PCTL01000003">
    <property type="protein sequence ID" value="PIP73901.1"/>
    <property type="molecule type" value="Genomic_DNA"/>
</dbReference>
<dbReference type="PANTHER" id="PTHR43267">
    <property type="entry name" value="TRNA THREONYLCARBAMOYLADENOSINE DEHYDRATASE"/>
    <property type="match status" value="1"/>
</dbReference>
<proteinExistence type="predicted"/>
<dbReference type="InterPro" id="IPR035985">
    <property type="entry name" value="Ubiquitin-activating_enz"/>
</dbReference>
<reference evidence="2 3" key="1">
    <citation type="submission" date="2017-09" db="EMBL/GenBank/DDBJ databases">
        <title>Depth-based differentiation of microbial function through sediment-hosted aquifers and enrichment of novel symbionts in the deep terrestrial subsurface.</title>
        <authorList>
            <person name="Probst A.J."/>
            <person name="Ladd B."/>
            <person name="Jarett J.K."/>
            <person name="Geller-Mcgrath D.E."/>
            <person name="Sieber C.M."/>
            <person name="Emerson J.B."/>
            <person name="Anantharaman K."/>
            <person name="Thomas B.C."/>
            <person name="Malmstrom R."/>
            <person name="Stieglmeier M."/>
            <person name="Klingl A."/>
            <person name="Woyke T."/>
            <person name="Ryan C.M."/>
            <person name="Banfield J.F."/>
        </authorList>
    </citation>
    <scope>NUCLEOTIDE SEQUENCE [LARGE SCALE GENOMIC DNA]</scope>
    <source>
        <strain evidence="2">CG22_combo_CG10-13_8_21_14_all_47_15</strain>
    </source>
</reference>
<evidence type="ECO:0000313" key="2">
    <source>
        <dbReference type="EMBL" id="PIP73901.1"/>
    </source>
</evidence>